<accession>A0A2P2IMR6</accession>
<evidence type="ECO:0000313" key="1">
    <source>
        <dbReference type="EMBL" id="MBW82468.1"/>
    </source>
</evidence>
<organism evidence="1">
    <name type="scientific">Rhizophora mucronata</name>
    <name type="common">Asiatic mangrove</name>
    <dbReference type="NCBI Taxonomy" id="61149"/>
    <lineage>
        <taxon>Eukaryota</taxon>
        <taxon>Viridiplantae</taxon>
        <taxon>Streptophyta</taxon>
        <taxon>Embryophyta</taxon>
        <taxon>Tracheophyta</taxon>
        <taxon>Spermatophyta</taxon>
        <taxon>Magnoliopsida</taxon>
        <taxon>eudicotyledons</taxon>
        <taxon>Gunneridae</taxon>
        <taxon>Pentapetalae</taxon>
        <taxon>rosids</taxon>
        <taxon>fabids</taxon>
        <taxon>Malpighiales</taxon>
        <taxon>Rhizophoraceae</taxon>
        <taxon>Rhizophora</taxon>
    </lineage>
</organism>
<proteinExistence type="predicted"/>
<sequence>MVCWLVKFLFTRKFYEPKNKNLGDNILCLNSWTLFALLMQLNLSKLTVHVPLSSLCLCHTFINDSTIYPPATQRKISDQRRIAM</sequence>
<protein>
    <submittedName>
        <fullName evidence="1">Uncharacterized protein</fullName>
    </submittedName>
</protein>
<dbReference type="AlphaFoldDB" id="A0A2P2IMR6"/>
<dbReference type="EMBL" id="GGEC01001985">
    <property type="protein sequence ID" value="MBW82468.1"/>
    <property type="molecule type" value="Transcribed_RNA"/>
</dbReference>
<reference evidence="1" key="1">
    <citation type="submission" date="2018-02" db="EMBL/GenBank/DDBJ databases">
        <title>Rhizophora mucronata_Transcriptome.</title>
        <authorList>
            <person name="Meera S.P."/>
            <person name="Sreeshan A."/>
            <person name="Augustine A."/>
        </authorList>
    </citation>
    <scope>NUCLEOTIDE SEQUENCE</scope>
    <source>
        <tissue evidence="1">Leaf</tissue>
    </source>
</reference>
<name>A0A2P2IMR6_RHIMU</name>